<feature type="compositionally biased region" description="Basic and acidic residues" evidence="1">
    <location>
        <begin position="143"/>
        <end position="158"/>
    </location>
</feature>
<dbReference type="EMBL" id="JAJFAZ020000001">
    <property type="protein sequence ID" value="KAI5348409.1"/>
    <property type="molecule type" value="Genomic_DNA"/>
</dbReference>
<evidence type="ECO:0000313" key="2">
    <source>
        <dbReference type="EMBL" id="KAI5348409.1"/>
    </source>
</evidence>
<keyword evidence="3" id="KW-1185">Reference proteome</keyword>
<reference evidence="2 3" key="1">
    <citation type="journal article" date="2022" name="G3 (Bethesda)">
        <title>Whole-genome sequence and methylome profiling of the almond [Prunus dulcis (Mill.) D.A. Webb] cultivar 'Nonpareil'.</title>
        <authorList>
            <person name="D'Amico-Willman K.M."/>
            <person name="Ouma W.Z."/>
            <person name="Meulia T."/>
            <person name="Sideli G.M."/>
            <person name="Gradziel T.M."/>
            <person name="Fresnedo-Ramirez J."/>
        </authorList>
    </citation>
    <scope>NUCLEOTIDE SEQUENCE [LARGE SCALE GENOMIC DNA]</scope>
    <source>
        <strain evidence="2">Clone GOH B32 T37-40</strain>
    </source>
</reference>
<evidence type="ECO:0000313" key="3">
    <source>
        <dbReference type="Proteomes" id="UP001054821"/>
    </source>
</evidence>
<feature type="compositionally biased region" description="Polar residues" evidence="1">
    <location>
        <begin position="68"/>
        <end position="82"/>
    </location>
</feature>
<accession>A0AAD4WTB0</accession>
<feature type="region of interest" description="Disordered" evidence="1">
    <location>
        <begin position="68"/>
        <end position="87"/>
    </location>
</feature>
<proteinExistence type="predicted"/>
<dbReference type="AlphaFoldDB" id="A0AAD4WTB0"/>
<organism evidence="2 3">
    <name type="scientific">Prunus dulcis</name>
    <name type="common">Almond</name>
    <name type="synonym">Amygdalus dulcis</name>
    <dbReference type="NCBI Taxonomy" id="3755"/>
    <lineage>
        <taxon>Eukaryota</taxon>
        <taxon>Viridiplantae</taxon>
        <taxon>Streptophyta</taxon>
        <taxon>Embryophyta</taxon>
        <taxon>Tracheophyta</taxon>
        <taxon>Spermatophyta</taxon>
        <taxon>Magnoliopsida</taxon>
        <taxon>eudicotyledons</taxon>
        <taxon>Gunneridae</taxon>
        <taxon>Pentapetalae</taxon>
        <taxon>rosids</taxon>
        <taxon>fabids</taxon>
        <taxon>Rosales</taxon>
        <taxon>Rosaceae</taxon>
        <taxon>Amygdaloideae</taxon>
        <taxon>Amygdaleae</taxon>
        <taxon>Prunus</taxon>
    </lineage>
</organism>
<comment type="caution">
    <text evidence="2">The sequence shown here is derived from an EMBL/GenBank/DDBJ whole genome shotgun (WGS) entry which is preliminary data.</text>
</comment>
<dbReference type="Proteomes" id="UP001054821">
    <property type="component" value="Chromosome 1"/>
</dbReference>
<name>A0AAD4WTB0_PRUDU</name>
<evidence type="ECO:0000256" key="1">
    <source>
        <dbReference type="SAM" id="MobiDB-lite"/>
    </source>
</evidence>
<feature type="region of interest" description="Disordered" evidence="1">
    <location>
        <begin position="131"/>
        <end position="164"/>
    </location>
</feature>
<sequence length="164" mass="18676">MLDLYELAVKVGYTEQTSRFFHKKKKVGSVPIITDKDYLEFVKHQSSRQLDVIYITNISQQGQILESQASVSSDTTQGNKGKQPNFEHVDVSGEGFVDVDVDLETDGYGVMMNDVQLEDEDEVEFIGVDVQVEDEDGDDDEEKPSVKDYVYKETKFEQSDEENE</sequence>
<feature type="compositionally biased region" description="Acidic residues" evidence="1">
    <location>
        <begin position="131"/>
        <end position="142"/>
    </location>
</feature>
<protein>
    <submittedName>
        <fullName evidence="2">Uncharacterized protein</fullName>
    </submittedName>
</protein>
<gene>
    <name evidence="2" type="ORF">L3X38_001296</name>
</gene>